<sequence length="30" mass="3474">MEKVIIWMANIKDDASICDSMTSLRIFQIT</sequence>
<evidence type="ECO:0000313" key="1">
    <source>
        <dbReference type="EMBL" id="CDW26642.1"/>
    </source>
</evidence>
<dbReference type="AlphaFoldDB" id="A0A0K2TLV5"/>
<proteinExistence type="predicted"/>
<name>A0A0K2TLV5_LEPSM</name>
<dbReference type="EMBL" id="HACA01009281">
    <property type="protein sequence ID" value="CDW26642.1"/>
    <property type="molecule type" value="Transcribed_RNA"/>
</dbReference>
<reference evidence="1" key="1">
    <citation type="submission" date="2014-05" db="EMBL/GenBank/DDBJ databases">
        <authorList>
            <person name="Chronopoulou M."/>
        </authorList>
    </citation>
    <scope>NUCLEOTIDE SEQUENCE</scope>
    <source>
        <tissue evidence="1">Whole organism</tissue>
    </source>
</reference>
<accession>A0A0K2TLV5</accession>
<organism evidence="1">
    <name type="scientific">Lepeophtheirus salmonis</name>
    <name type="common">Salmon louse</name>
    <name type="synonym">Caligus salmonis</name>
    <dbReference type="NCBI Taxonomy" id="72036"/>
    <lineage>
        <taxon>Eukaryota</taxon>
        <taxon>Metazoa</taxon>
        <taxon>Ecdysozoa</taxon>
        <taxon>Arthropoda</taxon>
        <taxon>Crustacea</taxon>
        <taxon>Multicrustacea</taxon>
        <taxon>Hexanauplia</taxon>
        <taxon>Copepoda</taxon>
        <taxon>Siphonostomatoida</taxon>
        <taxon>Caligidae</taxon>
        <taxon>Lepeophtheirus</taxon>
    </lineage>
</organism>
<protein>
    <submittedName>
        <fullName evidence="1">Uncharacterized protein</fullName>
    </submittedName>
</protein>